<evidence type="ECO:0000256" key="1">
    <source>
        <dbReference type="PROSITE-ProRule" id="PRU00043"/>
    </source>
</evidence>
<dbReference type="InterPro" id="IPR012334">
    <property type="entry name" value="Pectin_lyas_fold"/>
</dbReference>
<dbReference type="SMART" id="SM00710">
    <property type="entry name" value="PbH1"/>
    <property type="match status" value="10"/>
</dbReference>
<dbReference type="GO" id="GO:0007156">
    <property type="term" value="P:homophilic cell adhesion via plasma membrane adhesion molecules"/>
    <property type="evidence" value="ECO:0007669"/>
    <property type="project" value="InterPro"/>
</dbReference>
<dbReference type="GO" id="GO:0016020">
    <property type="term" value="C:membrane"/>
    <property type="evidence" value="ECO:0007669"/>
    <property type="project" value="InterPro"/>
</dbReference>
<feature type="domain" description="EGF-like" evidence="4">
    <location>
        <begin position="1382"/>
        <end position="1416"/>
    </location>
</feature>
<dbReference type="InterPro" id="IPR051830">
    <property type="entry name" value="NOTCH_homolog"/>
</dbReference>
<name>A0A158Q891_9BILA</name>
<dbReference type="GO" id="GO:0005509">
    <property type="term" value="F:calcium ion binding"/>
    <property type="evidence" value="ECO:0007669"/>
    <property type="project" value="UniProtKB-UniRule"/>
</dbReference>
<keyword evidence="6" id="KW-1185">Reference proteome</keyword>
<feature type="disulfide bond" evidence="2">
    <location>
        <begin position="1338"/>
        <end position="1347"/>
    </location>
</feature>
<feature type="region of interest" description="Disordered" evidence="3">
    <location>
        <begin position="3215"/>
        <end position="3261"/>
    </location>
</feature>
<evidence type="ECO:0000313" key="7">
    <source>
        <dbReference type="WBParaSite" id="EEL_0000679201-mRNA-1"/>
    </source>
</evidence>
<evidence type="ECO:0000259" key="5">
    <source>
        <dbReference type="PROSITE" id="PS50268"/>
    </source>
</evidence>
<dbReference type="InterPro" id="IPR002126">
    <property type="entry name" value="Cadherin-like_dom"/>
</dbReference>
<dbReference type="STRING" id="1147741.A0A158Q891"/>
<proteinExistence type="predicted"/>
<protein>
    <submittedName>
        <fullName evidence="7">Beta_helix domain-containing protein</fullName>
    </submittedName>
</protein>
<dbReference type="PROSITE" id="PS50268">
    <property type="entry name" value="CADHERIN_2"/>
    <property type="match status" value="1"/>
</dbReference>
<dbReference type="Gene3D" id="2.160.20.10">
    <property type="entry name" value="Single-stranded right-handed beta-helix, Pectin lyase-like"/>
    <property type="match status" value="2"/>
</dbReference>
<dbReference type="InterPro" id="IPR011050">
    <property type="entry name" value="Pectin_lyase_fold/virulence"/>
</dbReference>
<feature type="compositionally biased region" description="Low complexity" evidence="3">
    <location>
        <begin position="3242"/>
        <end position="3255"/>
    </location>
</feature>
<organism evidence="6 7">
    <name type="scientific">Elaeophora elaphi</name>
    <dbReference type="NCBI Taxonomy" id="1147741"/>
    <lineage>
        <taxon>Eukaryota</taxon>
        <taxon>Metazoa</taxon>
        <taxon>Ecdysozoa</taxon>
        <taxon>Nematoda</taxon>
        <taxon>Chromadorea</taxon>
        <taxon>Rhabditida</taxon>
        <taxon>Spirurina</taxon>
        <taxon>Spiruromorpha</taxon>
        <taxon>Filarioidea</taxon>
        <taxon>Onchocercidae</taxon>
        <taxon>Elaeophora</taxon>
    </lineage>
</organism>
<comment type="caution">
    <text evidence="2">Lacks conserved residue(s) required for the propagation of feature annotation.</text>
</comment>
<dbReference type="CDD" id="cd00054">
    <property type="entry name" value="EGF_CA"/>
    <property type="match status" value="1"/>
</dbReference>
<keyword evidence="2" id="KW-1015">Disulfide bond</keyword>
<dbReference type="PROSITE" id="PS00022">
    <property type="entry name" value="EGF_1"/>
    <property type="match status" value="4"/>
</dbReference>
<dbReference type="CDD" id="cd11304">
    <property type="entry name" value="Cadherin_repeat"/>
    <property type="match status" value="1"/>
</dbReference>
<accession>A0A158Q891</accession>
<sequence>MKQMFWKRFLLHSTTTTVELIQCETIVRVESGRHLIHVKGREPFMGNYFQLTFAQLHCVNSLSVDSLTPLTGAEEIELIYKICANDSIWHLAHYSNSENNFALHSPIYATVFALVTHQPISIVDVDVRPCMPRNLHKTRMMNIHQQCMSIDERKSHKHRKHHTKRFLVAKKGERLKRSLDSIDMIIEFTAKNSPYHISKNIIVHVKAILKIHAGTTIIFSQNTGIIAFGALQIVGTKYRPVMLYAMNDTWNGLRIAFDNADVAEQSQLIHLNVSGSKFGIRIESSLLPKMANIISDSNDNGLTILAHNNGNNFSANIFNYTLKKVTAINNRENGIAIHVGTLELGYLVMEEIMLASNQIDGLLLEGTLQVIIKSSQFVSNNNNGITTYLTNGSTLEVQQSTFDTNGQYGLQIQNARQIHVKCFSTSFNDHSSGGAILAKFVNRSDFLFDGCQWRSNNDVVTFRDVIDSKLSLLNGNLIRNQGASIIIEKISGKTNISIENNKFQQNGFHNNNKRNSIIELAMNENDKDVQIRIYNNRFLQNAMEIILSISRIGLLNMPTNAKITILENSFVKNLAQNTVYLAANAINMIHNTFDNFETQCELHSGPKTSMISINAINNYWGTADQKKVMDRICDNRNDKSLIPVNVVPFLNVTPIKSSMAINEQPKSSSFATSLIIEKDEVAAFHEGTELHFKPNHGIIVFGVLHLLGQRENPILLKSSNNEPWLGIILDHGGIIHANHCILENAAIGLNVSSSNITIENTQIIRSISTGVLITSIYNGTFDMGESVVVESRGSGIRILKRQIQDSLLLRNARIMNCAETGIDFENPAGKIMLQNIVLENSGSFGILIAQQEEDELDSIALSNLTIRQQARGYGGILLNLKSYHSLHLNTSNFISNILPSLIIFSKCPLNDNEQMMRKMLVEKNRFINNENLVMRVVLEGCENAMIRQNIFIRNNEIDRKGALAIYVASKVKMQSDQAIVIVENIFAENKGEWSLFATTTNMNNFNGIIHNNHFSGNQNYNNSLIVNSEHFHLNDNKFEEFDYADIRHINAYKEYFKSFAKMKISNEIVQIVLLNKIYNTNSAKKQKWWVIILTFTYKSCAYAYINCCISTIREKGLGLGILVLLSLLNIYRSIPFYNRPDILNSDENYWRNHDIISDEENDFKLKGDVLSSAKKKKLLTLTFKMFFLPLQTKFHFEFLIYWIIIGLSFNLLDYYSKLISHQSIQYIFRIKTTDSAHVNSFSRKRAAKDCLAVSNCSHNGQCVGLNVCRCNVGYEGPDCAQISCSALRNCSRNGYCIAPNICKCFDGWERSDCSEPTCHLVNNCSGHGTCVSRNECDCEPMFEGADCSRQIGNCSETDCNNHGLCVNNACVCETGWTGSFCSTALCDQLNNCSASGTCVRPQLCECFHGFTGDDCSICEGSTCDSCDAKCVHGRCNSNTRACTCRSGWIGPNCDICTTEKCDIMSVVWYVLPTAAGIHQKDASILVYGNDLPFVSSRRYTCLYGSTAADGFYISSSLVRCTIPTVALPGRYLFNIIPYGSDKAVPFFDKRLIHFTLYNECNQVECKGYCLGAVCVCPIDRDGALCEQVKIVPKLDREILNDEKLTQAVEGEPYTVKMPIQHKNTIFNVETDANGMIIYPNGMVFWSQPIGRIQPYTVNVTAASLNSQCMTSWNLTVKPTYTPVITEVKSADNSNMKMINGIVSCNAKLIGKVPVEMLVYQNDKLVENATTLSTADGHFRFTHYPFDETISTSAVVIHPGADSVALSNNITWNTRNFDIEYTPKIKMKPDEQIDEEYRLRNKGREMLMNCQLELIMPRDKIQIIKYEKIVKGIAVDESKSMKVTFAAGSTLDNTTLILQFKCIDTPKRLIRQQIEVERERSTFISYPSELLISILSQISPKIITVNIMNKQGYQFITAPQISIRPDDSPLFLISTKPSLQNVTDFYNLESTLTLFLSYRPLLPGTVNWTTAGDLILSDGNKQLFTVKYRIYAASNLFDFQITVMDELSASDQTHVIDDAEIMLRNDALGYDDKRHTKPGESAVSFSVIEGTYQLTIKSPTHVSIIMIVQPSFINSSLVVFAPINSPYYPVVEDNKLSLEEIDKQRKVEFPKLRFTPSTITVPVNGTEEVNLLINSDLDGPNDNIAILPSVEIQEQHLPFTLATADLRNGLGLGDGYHMKCKLSRVANHANDAAACTVFALQIPYIYMVPTSLSNYIRNVMILADNRKKQDDKVHLCEIGLQTTPKEASIWTKTTIYCNCATIMKERCRKQYVSATPCGIAWKYIPDDTVSLQTTAMFIVMIAECHTAGVNFHKMKQFLECVSLLNNHCPMSQQRLFRKNRSSRSQQRAQFFDQLDMVSEQADDMLQKYFPILKMLTSQTVDVVALYKAFFERLNILLPFEHFEEINDSQWFNIFFESISESSEGGLAITETEFKKLKNEKGGAILAYRWNATVIEWSKISSLSTKANISGMKFIDARELIISSDRLKTLARQYGADNPFALLHDYMGRLLSWRSENISGSLQILKFGNEDICAHAYTLITPEKPYENSEFQIQLKVINKKMQPLESVKVTLEMIQNRADTESSTYTPMQFRISPVMLNGIGNIDHTSKLPPNASFVASWNLRPVKNMRLIRETEYQAIVILKFTQNGRKSVQRIATQAVIFRPRPSLKIYYFISNLTHSKNTNTSESAFNVMIAFMNTGYSNLKNVKVEEVRTSVLSKDLMKNFLPYQINGIISNSNSNDDVEYQILSDLHFTIASIESGKTKGVIRDFKVTTSVNGELIELEDTQTFIIQQFISSTKFLVSLQIHPTLLFYYDMQKAVMRTIAPLIFVNANEKTGTSDGKPFRQQIISFRLNTSQQQQLTSFYGRIPYPIDLENDFEVLRVNQINKNGALKLVDPRHVWSSNTDRKFVHFIDDNPSEVSESVEYGIIYGNAELFLRPRFEFPIYNVPLVTKNWPRVGDKIARIMATSASQSAIRYELYSNSSEMNDYFSINPETGVINLRKQMQPKQIENGYCATVRAIDEFGRSETTVVTIGIDAFVRECHKLDNFSDLQPLTYIPSQFYPSKSAIEIDAVDGDAKYTSEIPKLYRLPQIATSSLSSTLSSTSTKITEAETFETSGYPVIPFVTSKHGYTKLIATQSTSDSNDGKSKLILASNSTFQLSSTVASNPEADSEAHLYIVFHTGSATATANATESNLNGPSFLGEFGSIATTTKSVSSNTEDTLLSSEKIQGESDRTNGGQVTSSNSFGFSRSGNGRSSDDKLWYSTSQRSDDAFNRITTDPYRRFSTMSQFGFLPKSQTSSTASLTLTEGGSFKTTKDSDVSLITETNVPNEDSKETTQFHSSFPSEVSVKEELLPVTVPLHTTVSPNQTIAYTESIYNINTTNTVYFYSPNSNLKVDLSSLTNNGKSIITDDKTTRYDEVKNYQSQMTSYHKNTHYTVISPISQITEFSGEDNKERSRIPVTKIPISLPPGEFFMNLVDSEQISEMACRLEDTQPIWSLICDLSKTSAKDTKKSRV</sequence>
<reference evidence="7" key="1">
    <citation type="submission" date="2016-04" db="UniProtKB">
        <authorList>
            <consortium name="WormBaseParasite"/>
        </authorList>
    </citation>
    <scope>IDENTIFICATION</scope>
</reference>
<dbReference type="Gene3D" id="2.60.40.60">
    <property type="entry name" value="Cadherins"/>
    <property type="match status" value="1"/>
</dbReference>
<dbReference type="PANTHER" id="PTHR24033">
    <property type="entry name" value="EGF-LIKE DOMAIN-CONTAINING PROTEIN"/>
    <property type="match status" value="1"/>
</dbReference>
<dbReference type="WBParaSite" id="EEL_0000679201-mRNA-1">
    <property type="protein sequence ID" value="EEL_0000679201-mRNA-1"/>
    <property type="gene ID" value="EEL_0000679201"/>
</dbReference>
<dbReference type="CDD" id="cd00053">
    <property type="entry name" value="EGF"/>
    <property type="match status" value="1"/>
</dbReference>
<dbReference type="PROSITE" id="PS01186">
    <property type="entry name" value="EGF_2"/>
    <property type="match status" value="1"/>
</dbReference>
<dbReference type="InterPro" id="IPR015919">
    <property type="entry name" value="Cadherin-like_sf"/>
</dbReference>
<keyword evidence="1" id="KW-0106">Calcium</keyword>
<dbReference type="Pfam" id="PF25024">
    <property type="entry name" value="EGF_TEN"/>
    <property type="match status" value="1"/>
</dbReference>
<keyword evidence="2" id="KW-0245">EGF-like domain</keyword>
<dbReference type="CDD" id="cd00055">
    <property type="entry name" value="EGF_Lam"/>
    <property type="match status" value="1"/>
</dbReference>
<feature type="disulfide bond" evidence="2">
    <location>
        <begin position="1270"/>
        <end position="1279"/>
    </location>
</feature>
<dbReference type="InterPro" id="IPR002049">
    <property type="entry name" value="LE_dom"/>
</dbReference>
<feature type="compositionally biased region" description="Polar residues" evidence="3">
    <location>
        <begin position="3215"/>
        <end position="3227"/>
    </location>
</feature>
<dbReference type="InterPro" id="IPR006626">
    <property type="entry name" value="PbH1"/>
</dbReference>
<dbReference type="SUPFAM" id="SSF49313">
    <property type="entry name" value="Cadherin-like"/>
    <property type="match status" value="1"/>
</dbReference>
<dbReference type="SMART" id="SM00181">
    <property type="entry name" value="EGF"/>
    <property type="match status" value="7"/>
</dbReference>
<dbReference type="PANTHER" id="PTHR24033:SF151">
    <property type="entry name" value="NOTCH 2"/>
    <property type="match status" value="1"/>
</dbReference>
<feature type="domain" description="EGF-like" evidence="4">
    <location>
        <begin position="1246"/>
        <end position="1280"/>
    </location>
</feature>
<dbReference type="Proteomes" id="UP000050640">
    <property type="component" value="Unplaced"/>
</dbReference>
<evidence type="ECO:0000256" key="2">
    <source>
        <dbReference type="PROSITE-ProRule" id="PRU00076"/>
    </source>
</evidence>
<dbReference type="Gene3D" id="2.10.25.10">
    <property type="entry name" value="Laminin"/>
    <property type="match status" value="3"/>
</dbReference>
<evidence type="ECO:0000259" key="4">
    <source>
        <dbReference type="PROSITE" id="PS50026"/>
    </source>
</evidence>
<feature type="disulfide bond" evidence="2">
    <location>
        <begin position="1406"/>
        <end position="1415"/>
    </location>
</feature>
<dbReference type="InterPro" id="IPR000742">
    <property type="entry name" value="EGF"/>
</dbReference>
<dbReference type="SUPFAM" id="SSF51126">
    <property type="entry name" value="Pectin lyase-like"/>
    <property type="match status" value="1"/>
</dbReference>
<dbReference type="GO" id="GO:0009653">
    <property type="term" value="P:anatomical structure morphogenesis"/>
    <property type="evidence" value="ECO:0007669"/>
    <property type="project" value="UniProtKB-ARBA"/>
</dbReference>
<dbReference type="PROSITE" id="PS50026">
    <property type="entry name" value="EGF_3"/>
    <property type="match status" value="3"/>
</dbReference>
<feature type="domain" description="Cadherin" evidence="5">
    <location>
        <begin position="2957"/>
        <end position="3034"/>
    </location>
</feature>
<feature type="domain" description="EGF-like" evidence="4">
    <location>
        <begin position="1314"/>
        <end position="1348"/>
    </location>
</feature>
<evidence type="ECO:0000256" key="3">
    <source>
        <dbReference type="SAM" id="MobiDB-lite"/>
    </source>
</evidence>
<evidence type="ECO:0000313" key="6">
    <source>
        <dbReference type="Proteomes" id="UP000050640"/>
    </source>
</evidence>